<keyword evidence="2" id="KW-1185">Reference proteome</keyword>
<organism evidence="1 2">
    <name type="scientific">Propionispira arboris</name>
    <dbReference type="NCBI Taxonomy" id="84035"/>
    <lineage>
        <taxon>Bacteria</taxon>
        <taxon>Bacillati</taxon>
        <taxon>Bacillota</taxon>
        <taxon>Negativicutes</taxon>
        <taxon>Selenomonadales</taxon>
        <taxon>Selenomonadaceae</taxon>
        <taxon>Propionispira</taxon>
    </lineage>
</organism>
<proteinExistence type="predicted"/>
<dbReference type="InterPro" id="IPR007499">
    <property type="entry name" value="ERF_bacteria_virus"/>
</dbReference>
<evidence type="ECO:0000313" key="1">
    <source>
        <dbReference type="EMBL" id="SEJ65923.1"/>
    </source>
</evidence>
<accession>A0A1H7AJY3</accession>
<name>A0A1H7AJY3_9FIRM</name>
<evidence type="ECO:0000313" key="2">
    <source>
        <dbReference type="Proteomes" id="UP000199662"/>
    </source>
</evidence>
<reference evidence="1 2" key="1">
    <citation type="submission" date="2016-10" db="EMBL/GenBank/DDBJ databases">
        <authorList>
            <person name="de Groot N.N."/>
        </authorList>
    </citation>
    <scope>NUCLEOTIDE SEQUENCE [LARGE SCALE GENOMIC DNA]</scope>
    <source>
        <strain evidence="1 2">DSM 2179</strain>
    </source>
</reference>
<protein>
    <submittedName>
        <fullName evidence="1">ERF superfamily protein</fullName>
    </submittedName>
</protein>
<dbReference type="STRING" id="84035.SAMN05660742_1133"/>
<sequence>MKNLAKKMLNIMNECSHVLKKGENNFHHYKYATSADVLEKVNASLVKNGICSIAVPELLNIVDVTNSKDNIERLATVKMNVLLIDKDSGETVTITGIGSGQDSGDKAVMKAQTAAIKYAYLLSLAISTGDDPEADQKTDENIKAINRVSKGAYHCYDCNAEINERIRLYSEKQFGRALCIECQRKHKKIA</sequence>
<dbReference type="EMBL" id="FNZK01000013">
    <property type="protein sequence ID" value="SEJ65923.1"/>
    <property type="molecule type" value="Genomic_DNA"/>
</dbReference>
<dbReference type="Pfam" id="PF04404">
    <property type="entry name" value="ERF"/>
    <property type="match status" value="1"/>
</dbReference>
<dbReference type="Proteomes" id="UP000199662">
    <property type="component" value="Unassembled WGS sequence"/>
</dbReference>
<dbReference type="RefSeq" id="WP_091832378.1">
    <property type="nucleotide sequence ID" value="NZ_FNZK01000013.1"/>
</dbReference>
<dbReference type="AlphaFoldDB" id="A0A1H7AJY3"/>
<gene>
    <name evidence="1" type="ORF">SAMN05660742_1133</name>
</gene>